<organism evidence="6 7">
    <name type="scientific">Nitratireductor aquibiodomus</name>
    <dbReference type="NCBI Taxonomy" id="204799"/>
    <lineage>
        <taxon>Bacteria</taxon>
        <taxon>Pseudomonadati</taxon>
        <taxon>Pseudomonadota</taxon>
        <taxon>Alphaproteobacteria</taxon>
        <taxon>Hyphomicrobiales</taxon>
        <taxon>Phyllobacteriaceae</taxon>
        <taxon>Nitratireductor</taxon>
    </lineage>
</organism>
<comment type="subcellular location">
    <subcellularLocation>
        <location evidence="1 4">Bacterial flagellum basal body</location>
    </subcellularLocation>
</comment>
<evidence type="ECO:0000256" key="4">
    <source>
        <dbReference type="HAMAP-Rule" id="MF_00724"/>
    </source>
</evidence>
<dbReference type="GO" id="GO:0071973">
    <property type="term" value="P:bacterial-type flagellum-dependent cell motility"/>
    <property type="evidence" value="ECO:0007669"/>
    <property type="project" value="InterPro"/>
</dbReference>
<keyword evidence="6" id="KW-0282">Flagellum</keyword>
<comment type="similarity">
    <text evidence="2 4">Belongs to the FliE family.</text>
</comment>
<accession>A0A1H4JGA9</accession>
<protein>
    <recommendedName>
        <fullName evidence="4">Flagellar hook-basal body complex protein FliE</fullName>
    </recommendedName>
</protein>
<evidence type="ECO:0000256" key="2">
    <source>
        <dbReference type="ARBA" id="ARBA00009272"/>
    </source>
</evidence>
<sequence length="102" mass="10507">MIPPVGSIAPSTLTQATGVQPARQAPASETGEAFSAMLGEAAANTMARLNHAEGVSLKALQGEAETREVVDAVMSAEQALQAAIAVRDKLVTAYLDISRMAI</sequence>
<dbReference type="PANTHER" id="PTHR34653">
    <property type="match status" value="1"/>
</dbReference>
<evidence type="ECO:0000256" key="1">
    <source>
        <dbReference type="ARBA" id="ARBA00004117"/>
    </source>
</evidence>
<evidence type="ECO:0000256" key="3">
    <source>
        <dbReference type="ARBA" id="ARBA00023143"/>
    </source>
</evidence>
<keyword evidence="6" id="KW-0969">Cilium</keyword>
<dbReference type="PANTHER" id="PTHR34653:SF1">
    <property type="entry name" value="FLAGELLAR HOOK-BASAL BODY COMPLEX PROTEIN FLIE"/>
    <property type="match status" value="1"/>
</dbReference>
<dbReference type="GO" id="GO:0009425">
    <property type="term" value="C:bacterial-type flagellum basal body"/>
    <property type="evidence" value="ECO:0007669"/>
    <property type="project" value="UniProtKB-SubCell"/>
</dbReference>
<keyword evidence="7" id="KW-1185">Reference proteome</keyword>
<dbReference type="EMBL" id="FNSL01000001">
    <property type="protein sequence ID" value="SEB45389.1"/>
    <property type="molecule type" value="Genomic_DNA"/>
</dbReference>
<dbReference type="Proteomes" id="UP000199064">
    <property type="component" value="Unassembled WGS sequence"/>
</dbReference>
<dbReference type="RefSeq" id="WP_007008632.1">
    <property type="nucleotide sequence ID" value="NZ_FNSL01000001.1"/>
</dbReference>
<gene>
    <name evidence="4" type="primary">fliE</name>
    <name evidence="6" type="ORF">SAMN05216452_1360</name>
</gene>
<name>A0A1H4JGA9_9HYPH</name>
<dbReference type="Pfam" id="PF02049">
    <property type="entry name" value="FliE"/>
    <property type="match status" value="1"/>
</dbReference>
<evidence type="ECO:0000256" key="5">
    <source>
        <dbReference type="SAM" id="MobiDB-lite"/>
    </source>
</evidence>
<dbReference type="GO" id="GO:0005198">
    <property type="term" value="F:structural molecule activity"/>
    <property type="evidence" value="ECO:0007669"/>
    <property type="project" value="InterPro"/>
</dbReference>
<reference evidence="7" key="1">
    <citation type="submission" date="2016-10" db="EMBL/GenBank/DDBJ databases">
        <authorList>
            <person name="Varghese N."/>
            <person name="Submissions S."/>
        </authorList>
    </citation>
    <scope>NUCLEOTIDE SEQUENCE [LARGE SCALE GENOMIC DNA]</scope>
    <source>
        <strain evidence="7">ES.061</strain>
    </source>
</reference>
<keyword evidence="3 4" id="KW-0975">Bacterial flagellum</keyword>
<feature type="compositionally biased region" description="Polar residues" evidence="5">
    <location>
        <begin position="9"/>
        <end position="18"/>
    </location>
</feature>
<evidence type="ECO:0000313" key="7">
    <source>
        <dbReference type="Proteomes" id="UP000199064"/>
    </source>
</evidence>
<evidence type="ECO:0000313" key="6">
    <source>
        <dbReference type="EMBL" id="SEB45389.1"/>
    </source>
</evidence>
<dbReference type="AlphaFoldDB" id="A0A1H4JGA9"/>
<dbReference type="InterPro" id="IPR001624">
    <property type="entry name" value="FliE"/>
</dbReference>
<proteinExistence type="inferred from homology"/>
<dbReference type="GO" id="GO:0003774">
    <property type="term" value="F:cytoskeletal motor activity"/>
    <property type="evidence" value="ECO:0007669"/>
    <property type="project" value="InterPro"/>
</dbReference>
<keyword evidence="6" id="KW-0966">Cell projection</keyword>
<dbReference type="HAMAP" id="MF_00724">
    <property type="entry name" value="FliE"/>
    <property type="match status" value="1"/>
</dbReference>
<feature type="region of interest" description="Disordered" evidence="5">
    <location>
        <begin position="1"/>
        <end position="30"/>
    </location>
</feature>